<keyword evidence="2" id="KW-1185">Reference proteome</keyword>
<name>A0ABV7Y485_9ACTN</name>
<protein>
    <submittedName>
        <fullName evidence="1">Uncharacterized protein</fullName>
    </submittedName>
</protein>
<reference evidence="2" key="1">
    <citation type="journal article" date="2019" name="Int. J. Syst. Evol. Microbiol.">
        <title>The Global Catalogue of Microorganisms (GCM) 10K type strain sequencing project: providing services to taxonomists for standard genome sequencing and annotation.</title>
        <authorList>
            <consortium name="The Broad Institute Genomics Platform"/>
            <consortium name="The Broad Institute Genome Sequencing Center for Infectious Disease"/>
            <person name="Wu L."/>
            <person name="Ma J."/>
        </authorList>
    </citation>
    <scope>NUCLEOTIDE SEQUENCE [LARGE SCALE GENOMIC DNA]</scope>
    <source>
        <strain evidence="2">CGMCC 4.7241</strain>
    </source>
</reference>
<dbReference type="Proteomes" id="UP001595699">
    <property type="component" value="Unassembled WGS sequence"/>
</dbReference>
<organism evidence="1 2">
    <name type="scientific">Tenggerimyces flavus</name>
    <dbReference type="NCBI Taxonomy" id="1708749"/>
    <lineage>
        <taxon>Bacteria</taxon>
        <taxon>Bacillati</taxon>
        <taxon>Actinomycetota</taxon>
        <taxon>Actinomycetes</taxon>
        <taxon>Propionibacteriales</taxon>
        <taxon>Nocardioidaceae</taxon>
        <taxon>Tenggerimyces</taxon>
    </lineage>
</organism>
<dbReference type="RefSeq" id="WP_205122105.1">
    <property type="nucleotide sequence ID" value="NZ_JAFBCM010000001.1"/>
</dbReference>
<sequence>MSAPVVGVVQGGRRPWVGRTYAHLVVPTAQLNEELRTALDDAMRSLGLHPVDTDAEASMFARRWGDGTGPALLLTVLGWYPLLVTVGPESGAPARLRRAKERLVDTVLARNGRPVPDRDLDRVMSACRERWAGAVAARHRIEEQRIWLESRRCSTCGTLSSYGVLHCRRCSRRFSPADDADRDQRGRAAEEVVGAAAHELEQLASGAGLFPDWPVRHD</sequence>
<evidence type="ECO:0000313" key="2">
    <source>
        <dbReference type="Proteomes" id="UP001595699"/>
    </source>
</evidence>
<gene>
    <name evidence="1" type="ORF">ACFOUW_01560</name>
</gene>
<accession>A0ABV7Y485</accession>
<dbReference type="EMBL" id="JBHRZH010000001">
    <property type="protein sequence ID" value="MFC3759513.1"/>
    <property type="molecule type" value="Genomic_DNA"/>
</dbReference>
<evidence type="ECO:0000313" key="1">
    <source>
        <dbReference type="EMBL" id="MFC3759513.1"/>
    </source>
</evidence>
<comment type="caution">
    <text evidence="1">The sequence shown here is derived from an EMBL/GenBank/DDBJ whole genome shotgun (WGS) entry which is preliminary data.</text>
</comment>
<proteinExistence type="predicted"/>